<comment type="caution">
    <text evidence="1">The sequence shown here is derived from an EMBL/GenBank/DDBJ whole genome shotgun (WGS) entry which is preliminary data.</text>
</comment>
<name>A0A645JCA1_9ZZZZ</name>
<gene>
    <name evidence="1" type="ORF">SDC9_209081</name>
</gene>
<dbReference type="EMBL" id="VSSQ01137834">
    <property type="protein sequence ID" value="MPN61345.1"/>
    <property type="molecule type" value="Genomic_DNA"/>
</dbReference>
<proteinExistence type="predicted"/>
<dbReference type="AlphaFoldDB" id="A0A645JCA1"/>
<sequence>MSQVRIHPADVFNTPSRLGKVGIVHHQTHSLMFVVTSHANLVPYLNGEVVEYLAPIINFVVHETVENILFAAKEAA</sequence>
<accession>A0A645JCA1</accession>
<protein>
    <submittedName>
        <fullName evidence="1">Uncharacterized protein</fullName>
    </submittedName>
</protein>
<reference evidence="1" key="1">
    <citation type="submission" date="2019-08" db="EMBL/GenBank/DDBJ databases">
        <authorList>
            <person name="Kucharzyk K."/>
            <person name="Murdoch R.W."/>
            <person name="Higgins S."/>
            <person name="Loffler F."/>
        </authorList>
    </citation>
    <scope>NUCLEOTIDE SEQUENCE</scope>
</reference>
<organism evidence="1">
    <name type="scientific">bioreactor metagenome</name>
    <dbReference type="NCBI Taxonomy" id="1076179"/>
    <lineage>
        <taxon>unclassified sequences</taxon>
        <taxon>metagenomes</taxon>
        <taxon>ecological metagenomes</taxon>
    </lineage>
</organism>
<evidence type="ECO:0000313" key="1">
    <source>
        <dbReference type="EMBL" id="MPN61345.1"/>
    </source>
</evidence>